<reference evidence="2 3" key="1">
    <citation type="submission" date="2020-04" db="EMBL/GenBank/DDBJ databases">
        <title>Genome sequence of Altibacter aquimarinus strain ALE3EI.</title>
        <authorList>
            <person name="Oh H.-M."/>
            <person name="Jang D."/>
        </authorList>
    </citation>
    <scope>NUCLEOTIDE SEQUENCE [LARGE SCALE GENOMIC DNA]</scope>
    <source>
        <strain evidence="2 3">ALE3EI</strain>
    </source>
</reference>
<name>A0A7G8PSU9_9FLAO</name>
<dbReference type="GO" id="GO:0006780">
    <property type="term" value="P:uroporphyrinogen III biosynthetic process"/>
    <property type="evidence" value="ECO:0007669"/>
    <property type="project" value="InterPro"/>
</dbReference>
<accession>A0A7G8PSU9</accession>
<dbReference type="InterPro" id="IPR036108">
    <property type="entry name" value="4pyrrol_syn_uPrphyn_synt_sf"/>
</dbReference>
<dbReference type="PANTHER" id="PTHR12390">
    <property type="entry name" value="UROPORPHYRINOGEN III SYNTHASE"/>
    <property type="match status" value="1"/>
</dbReference>
<dbReference type="InterPro" id="IPR003754">
    <property type="entry name" value="4pyrrol_synth_uPrphyn_synth"/>
</dbReference>
<gene>
    <name evidence="2" type="ORF">ALE3EI_0840</name>
</gene>
<dbReference type="KEGG" id="alti:ALE3EI_0840"/>
<evidence type="ECO:0000313" key="3">
    <source>
        <dbReference type="Proteomes" id="UP000515514"/>
    </source>
</evidence>
<dbReference type="GO" id="GO:0004852">
    <property type="term" value="F:uroporphyrinogen-III synthase activity"/>
    <property type="evidence" value="ECO:0007669"/>
    <property type="project" value="InterPro"/>
</dbReference>
<dbReference type="PANTHER" id="PTHR12390:SF0">
    <property type="entry name" value="UROPORPHYRINOGEN-III SYNTHASE"/>
    <property type="match status" value="1"/>
</dbReference>
<keyword evidence="3" id="KW-1185">Reference proteome</keyword>
<dbReference type="EMBL" id="CP052909">
    <property type="protein sequence ID" value="QNJ97415.1"/>
    <property type="molecule type" value="Genomic_DNA"/>
</dbReference>
<dbReference type="InterPro" id="IPR039793">
    <property type="entry name" value="UROS/Hem4"/>
</dbReference>
<dbReference type="Gene3D" id="3.40.50.10090">
    <property type="match status" value="2"/>
</dbReference>
<sequence>MNLLLNAGISVIDYNAISIEFLDFAIPEGAKNAIFTSQNSVRAMLAKNLLDKAKDSPFQSIFCVGEKTKRLLEEHNQKVSFFAQNGSELANFIVNNDKNKLFHYFCGTRRRDELPEILKNENIELFEVKSYKTELNPIKFDQLFNGILFFSPSGVESFCLHNSMGNSMAFCIGETTASEAKKHTHNIKIANAATVESVIAKAVKILKEND</sequence>
<feature type="domain" description="Tetrapyrrole biosynthesis uroporphyrinogen III synthase" evidence="1">
    <location>
        <begin position="4"/>
        <end position="199"/>
    </location>
</feature>
<dbReference type="Pfam" id="PF02602">
    <property type="entry name" value="HEM4"/>
    <property type="match status" value="1"/>
</dbReference>
<organism evidence="2 3">
    <name type="scientific">Constantimarinum furrinae</name>
    <dbReference type="NCBI Taxonomy" id="2562285"/>
    <lineage>
        <taxon>Bacteria</taxon>
        <taxon>Pseudomonadati</taxon>
        <taxon>Bacteroidota</taxon>
        <taxon>Flavobacteriia</taxon>
        <taxon>Flavobacteriales</taxon>
        <taxon>Flavobacteriaceae</taxon>
        <taxon>Altibacter/Constantimarinum group</taxon>
        <taxon>Constantimarinum</taxon>
    </lineage>
</organism>
<dbReference type="Proteomes" id="UP000515514">
    <property type="component" value="Chromosome"/>
</dbReference>
<evidence type="ECO:0000259" key="1">
    <source>
        <dbReference type="Pfam" id="PF02602"/>
    </source>
</evidence>
<proteinExistence type="predicted"/>
<dbReference type="GO" id="GO:0005829">
    <property type="term" value="C:cytosol"/>
    <property type="evidence" value="ECO:0007669"/>
    <property type="project" value="TreeGrafter"/>
</dbReference>
<dbReference type="CDD" id="cd06578">
    <property type="entry name" value="HemD"/>
    <property type="match status" value="1"/>
</dbReference>
<evidence type="ECO:0000313" key="2">
    <source>
        <dbReference type="EMBL" id="QNJ97415.1"/>
    </source>
</evidence>
<protein>
    <submittedName>
        <fullName evidence="2">Uroporphyrinogen-III synthase</fullName>
    </submittedName>
</protein>
<dbReference type="AlphaFoldDB" id="A0A7G8PSU9"/>
<dbReference type="SUPFAM" id="SSF69618">
    <property type="entry name" value="HemD-like"/>
    <property type="match status" value="1"/>
</dbReference>